<evidence type="ECO:0000313" key="2">
    <source>
        <dbReference type="EMBL" id="MCU7615121.1"/>
    </source>
</evidence>
<protein>
    <submittedName>
        <fullName evidence="2">Uncharacterized protein</fullName>
    </submittedName>
</protein>
<accession>A0ABT2VYP7</accession>
<evidence type="ECO:0000313" key="3">
    <source>
        <dbReference type="Proteomes" id="UP001208114"/>
    </source>
</evidence>
<keyword evidence="1" id="KW-0472">Membrane</keyword>
<organism evidence="2 3">
    <name type="scientific">Chryseobacterium gilvum</name>
    <dbReference type="NCBI Taxonomy" id="2976534"/>
    <lineage>
        <taxon>Bacteria</taxon>
        <taxon>Pseudomonadati</taxon>
        <taxon>Bacteroidota</taxon>
        <taxon>Flavobacteriia</taxon>
        <taxon>Flavobacteriales</taxon>
        <taxon>Weeksellaceae</taxon>
        <taxon>Chryseobacterium group</taxon>
        <taxon>Chryseobacterium</taxon>
    </lineage>
</organism>
<keyword evidence="1" id="KW-1133">Transmembrane helix</keyword>
<dbReference type="EMBL" id="JAOTEN010000003">
    <property type="protein sequence ID" value="MCU7615121.1"/>
    <property type="molecule type" value="Genomic_DNA"/>
</dbReference>
<name>A0ABT2VYP7_9FLAO</name>
<dbReference type="RefSeq" id="WP_262991144.1">
    <property type="nucleotide sequence ID" value="NZ_JAOTEN010000003.1"/>
</dbReference>
<feature type="transmembrane region" description="Helical" evidence="1">
    <location>
        <begin position="16"/>
        <end position="36"/>
    </location>
</feature>
<keyword evidence="1" id="KW-0812">Transmembrane</keyword>
<feature type="transmembrane region" description="Helical" evidence="1">
    <location>
        <begin position="97"/>
        <end position="117"/>
    </location>
</feature>
<feature type="transmembrane region" description="Helical" evidence="1">
    <location>
        <begin position="66"/>
        <end position="85"/>
    </location>
</feature>
<dbReference type="Proteomes" id="UP001208114">
    <property type="component" value="Unassembled WGS sequence"/>
</dbReference>
<feature type="transmembrane region" description="Helical" evidence="1">
    <location>
        <begin position="123"/>
        <end position="142"/>
    </location>
</feature>
<proteinExistence type="predicted"/>
<gene>
    <name evidence="2" type="ORF">N0B16_11785</name>
</gene>
<sequence length="151" mass="17362">MKTLQLFPNRFKKTGWFIFITSLLLGIVSLTGAFNFPSVTLPVFYNSGFPLSNETSGLFKNTEIELFPNLFGVLIIIGGILVGFSKEKIEDEYISSIRLKSVFWSLIVTYSIVLILFLTVFGILFFTLMILIMYLPLVLYIFRFNYLLLKK</sequence>
<keyword evidence="3" id="KW-1185">Reference proteome</keyword>
<evidence type="ECO:0000256" key="1">
    <source>
        <dbReference type="SAM" id="Phobius"/>
    </source>
</evidence>
<comment type="caution">
    <text evidence="2">The sequence shown here is derived from an EMBL/GenBank/DDBJ whole genome shotgun (WGS) entry which is preliminary data.</text>
</comment>
<reference evidence="3" key="1">
    <citation type="submission" date="2023-07" db="EMBL/GenBank/DDBJ databases">
        <title>Chryseobacterium sp. GMJ5 Genome sequencing and assembly.</title>
        <authorList>
            <person name="Jung Y."/>
        </authorList>
    </citation>
    <scope>NUCLEOTIDE SEQUENCE [LARGE SCALE GENOMIC DNA]</scope>
    <source>
        <strain evidence="3">GMJ5</strain>
    </source>
</reference>